<sequence>MEVLHVSNTYQYGGEEISFYVGYQWRMASLQWYAGAGMVGEFGYCAWLTNDHVRLDLYRKKGPSALSAMKSRNSAVGAMLGVELPCGVQIQVGYRVDVVNVLDANRSLLTLLPHSVSIGVGYRFGQKRAER</sequence>
<dbReference type="AlphaFoldDB" id="A0A9D2DF67"/>
<reference evidence="1" key="2">
    <citation type="submission" date="2021-04" db="EMBL/GenBank/DDBJ databases">
        <authorList>
            <person name="Gilroy R."/>
        </authorList>
    </citation>
    <scope>NUCLEOTIDE SEQUENCE</scope>
    <source>
        <strain evidence="1">ChiHjej11B10-19426</strain>
    </source>
</reference>
<dbReference type="Proteomes" id="UP000824014">
    <property type="component" value="Unassembled WGS sequence"/>
</dbReference>
<evidence type="ECO:0000313" key="2">
    <source>
        <dbReference type="Proteomes" id="UP000824014"/>
    </source>
</evidence>
<accession>A0A9D2DF67</accession>
<evidence type="ECO:0008006" key="3">
    <source>
        <dbReference type="Google" id="ProtNLM"/>
    </source>
</evidence>
<reference evidence="1" key="1">
    <citation type="journal article" date="2021" name="PeerJ">
        <title>Extensive microbial diversity within the chicken gut microbiome revealed by metagenomics and culture.</title>
        <authorList>
            <person name="Gilroy R."/>
            <person name="Ravi A."/>
            <person name="Getino M."/>
            <person name="Pursley I."/>
            <person name="Horton D.L."/>
            <person name="Alikhan N.F."/>
            <person name="Baker D."/>
            <person name="Gharbi K."/>
            <person name="Hall N."/>
            <person name="Watson M."/>
            <person name="Adriaenssens E.M."/>
            <person name="Foster-Nyarko E."/>
            <person name="Jarju S."/>
            <person name="Secka A."/>
            <person name="Antonio M."/>
            <person name="Oren A."/>
            <person name="Chaudhuri R.R."/>
            <person name="La Ragione R."/>
            <person name="Hildebrand F."/>
            <person name="Pallen M.J."/>
        </authorList>
    </citation>
    <scope>NUCLEOTIDE SEQUENCE</scope>
    <source>
        <strain evidence="1">ChiHjej11B10-19426</strain>
    </source>
</reference>
<evidence type="ECO:0000313" key="1">
    <source>
        <dbReference type="EMBL" id="HIZ15920.1"/>
    </source>
</evidence>
<proteinExistence type="predicted"/>
<comment type="caution">
    <text evidence="1">The sequence shown here is derived from an EMBL/GenBank/DDBJ whole genome shotgun (WGS) entry which is preliminary data.</text>
</comment>
<name>A0A9D2DF67_9BACT</name>
<gene>
    <name evidence="1" type="ORF">H9816_08465</name>
</gene>
<organism evidence="1 2">
    <name type="scientific">Candidatus Tidjanibacter faecipullorum</name>
    <dbReference type="NCBI Taxonomy" id="2838766"/>
    <lineage>
        <taxon>Bacteria</taxon>
        <taxon>Pseudomonadati</taxon>
        <taxon>Bacteroidota</taxon>
        <taxon>Bacteroidia</taxon>
        <taxon>Bacteroidales</taxon>
        <taxon>Rikenellaceae</taxon>
        <taxon>Tidjanibacter</taxon>
    </lineage>
</organism>
<dbReference type="EMBL" id="DXCC01000032">
    <property type="protein sequence ID" value="HIZ15920.1"/>
    <property type="molecule type" value="Genomic_DNA"/>
</dbReference>
<protein>
    <recommendedName>
        <fullName evidence="3">Outer membrane protein beta-barrel domain-containing protein</fullName>
    </recommendedName>
</protein>